<dbReference type="EMBL" id="LMXI01000272">
    <property type="protein sequence ID" value="KRT58786.1"/>
    <property type="molecule type" value="Genomic_DNA"/>
</dbReference>
<dbReference type="Proteomes" id="UP000051634">
    <property type="component" value="Unassembled WGS sequence"/>
</dbReference>
<comment type="caution">
    <text evidence="2">The sequence shown here is derived from an EMBL/GenBank/DDBJ whole genome shotgun (WGS) entry which is preliminary data.</text>
</comment>
<gene>
    <name evidence="1" type="ORF">Ga0074115_1476</name>
    <name evidence="2" type="ORF">Ga0076813_14224</name>
</gene>
<organism evidence="2 3">
    <name type="scientific">endosymbiont of Ridgeia piscesae</name>
    <dbReference type="NCBI Taxonomy" id="54398"/>
    <lineage>
        <taxon>Bacteria</taxon>
        <taxon>Pseudomonadati</taxon>
        <taxon>Pseudomonadota</taxon>
        <taxon>Gammaproteobacteria</taxon>
        <taxon>sulfur-oxidizing symbionts</taxon>
    </lineage>
</organism>
<proteinExistence type="predicted"/>
<dbReference type="Proteomes" id="UP000051276">
    <property type="component" value="Unassembled WGS sequence"/>
</dbReference>
<evidence type="ECO:0000313" key="3">
    <source>
        <dbReference type="Proteomes" id="UP000051276"/>
    </source>
</evidence>
<protein>
    <submittedName>
        <fullName evidence="2">Uncharacterized protein</fullName>
    </submittedName>
</protein>
<dbReference type="EMBL" id="LDXT01000050">
    <property type="protein sequence ID" value="KRT56447.1"/>
    <property type="molecule type" value="Genomic_DNA"/>
</dbReference>
<accession>A0A0T5Z794</accession>
<evidence type="ECO:0000313" key="2">
    <source>
        <dbReference type="EMBL" id="KRT58786.1"/>
    </source>
</evidence>
<name>A0A0T5Z794_9GAMM</name>
<sequence>MPTLTTEQVNTLQIELDEGDIIGFYSLLESYGDPHGRLGSGVTDNNSWQGQLANGFAASGASDNGVDLSYGRYQKFANCFTKAA</sequence>
<keyword evidence="4" id="KW-1185">Reference proteome</keyword>
<dbReference type="AlphaFoldDB" id="A0A0T5Z794"/>
<evidence type="ECO:0000313" key="4">
    <source>
        <dbReference type="Proteomes" id="UP000051634"/>
    </source>
</evidence>
<evidence type="ECO:0000313" key="1">
    <source>
        <dbReference type="EMBL" id="KRT56447.1"/>
    </source>
</evidence>
<dbReference type="RefSeq" id="WP_157292803.1">
    <property type="nucleotide sequence ID" value="NZ_KQ556963.1"/>
</dbReference>
<reference evidence="3 4" key="1">
    <citation type="submission" date="2015-11" db="EMBL/GenBank/DDBJ databases">
        <title>The genome of Candidatus Endoriftia persephone in Ridgeia piscesae and population structure of the North Eastern Pacific vestimentiferan symbionts.</title>
        <authorList>
            <person name="Perez M."/>
            <person name="Juniper K.S."/>
        </authorList>
    </citation>
    <scope>NUCLEOTIDE SEQUENCE [LARGE SCALE GENOMIC DNA]</scope>
    <source>
        <strain evidence="2">Ind10</strain>
        <strain evidence="1">Ind11</strain>
    </source>
</reference>